<comment type="caution">
    <text evidence="1">The sequence shown here is derived from an EMBL/GenBank/DDBJ whole genome shotgun (WGS) entry which is preliminary data.</text>
</comment>
<protein>
    <submittedName>
        <fullName evidence="1">Uncharacterized protein</fullName>
    </submittedName>
</protein>
<accession>A0AA40EUF2</accession>
<dbReference type="AlphaFoldDB" id="A0AA40EUF2"/>
<keyword evidence="2" id="KW-1185">Reference proteome</keyword>
<reference evidence="1" key="1">
    <citation type="submission" date="2023-06" db="EMBL/GenBank/DDBJ databases">
        <title>Genome-scale phylogeny and comparative genomics of the fungal order Sordariales.</title>
        <authorList>
            <consortium name="Lawrence Berkeley National Laboratory"/>
            <person name="Hensen N."/>
            <person name="Bonometti L."/>
            <person name="Westerberg I."/>
            <person name="Brannstrom I.O."/>
            <person name="Guillou S."/>
            <person name="Cros-Aarteil S."/>
            <person name="Calhoun S."/>
            <person name="Haridas S."/>
            <person name="Kuo A."/>
            <person name="Mondo S."/>
            <person name="Pangilinan J."/>
            <person name="Riley R."/>
            <person name="LaButti K."/>
            <person name="Andreopoulos B."/>
            <person name="Lipzen A."/>
            <person name="Chen C."/>
            <person name="Yanf M."/>
            <person name="Daum C."/>
            <person name="Ng V."/>
            <person name="Clum A."/>
            <person name="Steindorff A."/>
            <person name="Ohm R."/>
            <person name="Martin F."/>
            <person name="Silar P."/>
            <person name="Natvig D."/>
            <person name="Lalanne C."/>
            <person name="Gautier V."/>
            <person name="Ament-velasquez S.L."/>
            <person name="Kruys A."/>
            <person name="Hutchinson M.I."/>
            <person name="Powell A.J."/>
            <person name="Barry K."/>
            <person name="Miller A.N."/>
            <person name="Grigoriev I.V."/>
            <person name="Debuchy R."/>
            <person name="Gladieux P."/>
            <person name="Thoren M.H."/>
            <person name="Johannesson H."/>
        </authorList>
    </citation>
    <scope>NUCLEOTIDE SEQUENCE</scope>
    <source>
        <strain evidence="1">SMH3187-1</strain>
    </source>
</reference>
<evidence type="ECO:0000313" key="2">
    <source>
        <dbReference type="Proteomes" id="UP001172155"/>
    </source>
</evidence>
<name>A0AA40EUF2_9PEZI</name>
<sequence length="60" mass="6888">MKLEEMARLAGISTKEEFLMLDGSSRKMCEKCCRDIHANAVPCPHCTDFSEWCRARRTHG</sequence>
<dbReference type="EMBL" id="JAUKUD010000004">
    <property type="protein sequence ID" value="KAK0745737.1"/>
    <property type="molecule type" value="Genomic_DNA"/>
</dbReference>
<organism evidence="1 2">
    <name type="scientific">Schizothecium vesticola</name>
    <dbReference type="NCBI Taxonomy" id="314040"/>
    <lineage>
        <taxon>Eukaryota</taxon>
        <taxon>Fungi</taxon>
        <taxon>Dikarya</taxon>
        <taxon>Ascomycota</taxon>
        <taxon>Pezizomycotina</taxon>
        <taxon>Sordariomycetes</taxon>
        <taxon>Sordariomycetidae</taxon>
        <taxon>Sordariales</taxon>
        <taxon>Schizotheciaceae</taxon>
        <taxon>Schizothecium</taxon>
    </lineage>
</organism>
<dbReference type="Proteomes" id="UP001172155">
    <property type="component" value="Unassembled WGS sequence"/>
</dbReference>
<proteinExistence type="predicted"/>
<gene>
    <name evidence="1" type="ORF">B0T18DRAFT_410079</name>
</gene>
<evidence type="ECO:0000313" key="1">
    <source>
        <dbReference type="EMBL" id="KAK0745737.1"/>
    </source>
</evidence>